<dbReference type="GO" id="GO:0008218">
    <property type="term" value="P:bioluminescence"/>
    <property type="evidence" value="ECO:0007669"/>
    <property type="project" value="UniProtKB-KW"/>
</dbReference>
<comment type="subcellular location">
    <subcellularLocation>
        <location evidence="2">Peroxisome</location>
    </subcellularLocation>
</comment>
<dbReference type="STRING" id="7159.J9HHI9"/>
<dbReference type="PROSITE" id="PS00455">
    <property type="entry name" value="AMP_BINDING"/>
    <property type="match status" value="1"/>
</dbReference>
<dbReference type="EC" id="1.13.12.7" evidence="4"/>
<dbReference type="InterPro" id="IPR045851">
    <property type="entry name" value="AMP-bd_C_sf"/>
</dbReference>
<keyword evidence="9" id="KW-0503">Monooxygenase</keyword>
<dbReference type="GO" id="GO:0005524">
    <property type="term" value="F:ATP binding"/>
    <property type="evidence" value="ECO:0007669"/>
    <property type="project" value="UniProtKB-KW"/>
</dbReference>
<dbReference type="GO" id="GO:0005777">
    <property type="term" value="C:peroxisome"/>
    <property type="evidence" value="ECO:0007669"/>
    <property type="project" value="UniProtKB-SubCell"/>
</dbReference>
<dbReference type="eggNOG" id="KOG1176">
    <property type="taxonomic scope" value="Eukaryota"/>
</dbReference>
<sequence>MFLEHQTNIFTQLMNTVSAAARHGSSSMQSSNQPQASTSGVPVPQPSPLALEGDMSENFEFFQRSWENYSKAIGMDKWSVADNERKVSILLTVIGEPARKKFFNFELTPQQLADPQAALVAIQEKVISKRNVIIDRLDFFSAGQSTSESIDDFCCRLKMLAKVAKLGVLEKELLAYKVVTANKWPQLRTKMLTITDITFEKAVDLCRAEEIAAKRSQELGIFPEVNKITKFKGSSKQKLLRCKFCGDIHEFAKGVCPASNENLIVYGGPDPVDLLNDGSLGEMMIKELKLQPKNIGLIDPASGVELSYEQILDNSVKVAKALQRFGIDKSDTVAIISHNCLDYAFAMFGTIFVGAPLAQFNPGYLENELMHALNMTRPKVIFVSPQVLQRVITVNHQLKCAETIVVFGNGSPGVISFNDLLNQPIQTFKADPVDKLNHVALILLSSGTTGLPKGVQLTQANIMTTIAHSKEAAKLLDLPDQLVALAVTPLFHVLASVGLINMVTNNCRCVLMPKFDAHLFLNSIQQYKVNLMSVVPPLMVFLAKHPMVDNYDLSSLMTLFCGAAPLSKEIEDQVRERLGIAFVRQGYGMTETTYVMLMQTGFENKPGCVGKVRMGQWAKVIDPDSGKVLGPNQRGELCFKGSLIMKGYIGKESDVDEDGWLHTGDIGYYDEDEDFFIVDRIKELIKYKGFQVAPAELEAILLKHPKVKDAAVIGISDERVGELATAFIVKEREEQVNEEEIKSFVAEHVSQQKQLHGGVRFIDEVPRTATGKILRRKLRELVPNTKAKL</sequence>
<dbReference type="GO" id="GO:0016405">
    <property type="term" value="F:CoA-ligase activity"/>
    <property type="evidence" value="ECO:0007669"/>
    <property type="project" value="TreeGrafter"/>
</dbReference>
<dbReference type="PaxDb" id="7159-AAEL017443-PA"/>
<dbReference type="InterPro" id="IPR000873">
    <property type="entry name" value="AMP-dep_synth/lig_dom"/>
</dbReference>
<keyword evidence="6" id="KW-0547">Nucleotide-binding</keyword>
<feature type="region of interest" description="Disordered" evidence="14">
    <location>
        <begin position="21"/>
        <end position="48"/>
    </location>
</feature>
<keyword evidence="12" id="KW-0599">Photoprotein</keyword>
<dbReference type="PANTHER" id="PTHR24096">
    <property type="entry name" value="LONG-CHAIN-FATTY-ACID--COA LIGASE"/>
    <property type="match status" value="1"/>
</dbReference>
<comment type="cofactor">
    <cofactor evidence="1">
        <name>Mg(2+)</name>
        <dbReference type="ChEBI" id="CHEBI:18420"/>
    </cofactor>
</comment>
<dbReference type="Gene3D" id="2.30.38.10">
    <property type="entry name" value="Luciferase, Domain 3"/>
    <property type="match status" value="1"/>
</dbReference>
<dbReference type="GO" id="GO:0004497">
    <property type="term" value="F:monooxygenase activity"/>
    <property type="evidence" value="ECO:0007669"/>
    <property type="project" value="UniProtKB-KW"/>
</dbReference>
<dbReference type="SUPFAM" id="SSF56801">
    <property type="entry name" value="Acetyl-CoA synthetase-like"/>
    <property type="match status" value="1"/>
</dbReference>
<dbReference type="VEuPathDB" id="VectorBase:AAEL017443"/>
<evidence type="ECO:0000256" key="10">
    <source>
        <dbReference type="ARBA" id="ARBA00023140"/>
    </source>
</evidence>
<keyword evidence="7" id="KW-0460">Magnesium</keyword>
<dbReference type="PhylomeDB" id="J9HHI9"/>
<proteinExistence type="inferred from homology"/>
<dbReference type="Proteomes" id="UP000682892">
    <property type="component" value="Chromosome 2"/>
</dbReference>
<reference evidence="17" key="2">
    <citation type="journal article" date="2007" name="Science">
        <title>Genome sequence of Aedes aegypti, a major arbovirus vector.</title>
        <authorList>
            <person name="Nene V."/>
            <person name="Wortman J.R."/>
            <person name="Lawson D."/>
            <person name="Haas B."/>
            <person name="Kodira C."/>
            <person name="Tu Z.J."/>
            <person name="Loftus B."/>
            <person name="Xi Z."/>
            <person name="Megy K."/>
            <person name="Grabherr M."/>
            <person name="Ren Q."/>
            <person name="Zdobnov E.M."/>
            <person name="Lobo N.F."/>
            <person name="Campbell K.S."/>
            <person name="Brown S.E."/>
            <person name="Bonaldo M.F."/>
            <person name="Zhu J."/>
            <person name="Sinkins S.P."/>
            <person name="Hogenkamp D.G."/>
            <person name="Amedeo P."/>
            <person name="Arensburger P."/>
            <person name="Atkinson P.W."/>
            <person name="Bidwell S."/>
            <person name="Biedler J."/>
            <person name="Birney E."/>
            <person name="Bruggner R.V."/>
            <person name="Costas J."/>
            <person name="Coy M.R."/>
            <person name="Crabtree J."/>
            <person name="Crawford M."/>
            <person name="Debruyn B."/>
            <person name="Decaprio D."/>
            <person name="Eiglmeier K."/>
            <person name="Eisenstadt E."/>
            <person name="El-Dorry H."/>
            <person name="Gelbart W.M."/>
            <person name="Gomes S.L."/>
            <person name="Hammond M."/>
            <person name="Hannick L.I."/>
            <person name="Hogan J.R."/>
            <person name="Holmes M.H."/>
            <person name="Jaffe D."/>
            <person name="Johnston J.S."/>
            <person name="Kennedy R.C."/>
            <person name="Koo H."/>
            <person name="Kravitz S."/>
            <person name="Kriventseva E.V."/>
            <person name="Kulp D."/>
            <person name="Labutti K."/>
            <person name="Lee E."/>
            <person name="Li S."/>
            <person name="Lovin D.D."/>
            <person name="Mao C."/>
            <person name="Mauceli E."/>
            <person name="Menck C.F."/>
            <person name="Miller J.R."/>
            <person name="Montgomery P."/>
            <person name="Mori A."/>
            <person name="Nascimento A.L."/>
            <person name="Naveira H.F."/>
            <person name="Nusbaum C."/>
            <person name="O'leary S."/>
            <person name="Orvis J."/>
            <person name="Pertea M."/>
            <person name="Quesneville H."/>
            <person name="Reidenbach K.R."/>
            <person name="Rogers Y.H."/>
            <person name="Roth C.W."/>
            <person name="Schneider J.R."/>
            <person name="Schatz M."/>
            <person name="Shumway M."/>
            <person name="Stanke M."/>
            <person name="Stinson E.O."/>
            <person name="Tubio J.M."/>
            <person name="Vanzee J.P."/>
            <person name="Verjovski-Almeida S."/>
            <person name="Werner D."/>
            <person name="White O."/>
            <person name="Wyder S."/>
            <person name="Zeng Q."/>
            <person name="Zhao Q."/>
            <person name="Zhao Y."/>
            <person name="Hill C.A."/>
            <person name="Raikhel A.S."/>
            <person name="Soares M.B."/>
            <person name="Knudson D.L."/>
            <person name="Lee N.H."/>
            <person name="Galagan J."/>
            <person name="Salzberg S.L."/>
            <person name="Paulsen I.T."/>
            <person name="Dimopoulos G."/>
            <person name="Collins F.H."/>
            <person name="Birren B."/>
            <person name="Fraser-Liggett C.M."/>
            <person name="Severson D.W."/>
        </authorList>
    </citation>
    <scope>NUCLEOTIDE SEQUENCE [LARGE SCALE GENOMIC DNA]</scope>
    <source>
        <strain evidence="17">Liverpool</strain>
    </source>
</reference>
<dbReference type="InterPro" id="IPR025110">
    <property type="entry name" value="AMP-bd_C"/>
</dbReference>
<dbReference type="HOGENOM" id="CLU_355737_0_0_1"/>
<comment type="catalytic activity">
    <reaction evidence="13">
        <text>firefly D-luciferin + ATP + O2 = firefly oxyluciferin + hnu + AMP + CO2 + diphosphate</text>
        <dbReference type="Rhea" id="RHEA:10732"/>
        <dbReference type="ChEBI" id="CHEBI:15379"/>
        <dbReference type="ChEBI" id="CHEBI:16526"/>
        <dbReference type="ChEBI" id="CHEBI:16792"/>
        <dbReference type="ChEBI" id="CHEBI:30212"/>
        <dbReference type="ChEBI" id="CHEBI:30616"/>
        <dbReference type="ChEBI" id="CHEBI:33019"/>
        <dbReference type="ChEBI" id="CHEBI:58038"/>
        <dbReference type="ChEBI" id="CHEBI:456215"/>
        <dbReference type="EC" id="1.13.12.7"/>
    </reaction>
</comment>
<dbReference type="Pfam" id="PF00501">
    <property type="entry name" value="AMP-binding"/>
    <property type="match status" value="1"/>
</dbReference>
<dbReference type="AlphaFoldDB" id="J9HHI9"/>
<reference evidence="17" key="1">
    <citation type="submission" date="2005-10" db="EMBL/GenBank/DDBJ databases">
        <authorList>
            <person name="Loftus B.J."/>
            <person name="Nene V.M."/>
            <person name="Hannick L.I."/>
            <person name="Bidwell S."/>
            <person name="Haas B."/>
            <person name="Amedeo P."/>
            <person name="Orvis J."/>
            <person name="Wortman J.R."/>
            <person name="White O.R."/>
            <person name="Salzberg S."/>
            <person name="Shumway M."/>
            <person name="Koo H."/>
            <person name="Zhao Y."/>
            <person name="Holmes M."/>
            <person name="Miller J."/>
            <person name="Schatz M."/>
            <person name="Pop M."/>
            <person name="Pai G."/>
            <person name="Utterback T."/>
            <person name="Rogers Y.-H."/>
            <person name="Kravitz S."/>
            <person name="Fraser C.M."/>
        </authorList>
    </citation>
    <scope>NUCLEOTIDE SEQUENCE</scope>
    <source>
        <strain evidence="17">Liverpool</strain>
    </source>
</reference>
<dbReference type="InterPro" id="IPR020845">
    <property type="entry name" value="AMP-binding_CS"/>
</dbReference>
<organism evidence="17 18">
    <name type="scientific">Aedes aegypti</name>
    <name type="common">Yellowfever mosquito</name>
    <name type="synonym">Culex aegypti</name>
    <dbReference type="NCBI Taxonomy" id="7159"/>
    <lineage>
        <taxon>Eukaryota</taxon>
        <taxon>Metazoa</taxon>
        <taxon>Ecdysozoa</taxon>
        <taxon>Arthropoda</taxon>
        <taxon>Hexapoda</taxon>
        <taxon>Insecta</taxon>
        <taxon>Pterygota</taxon>
        <taxon>Neoptera</taxon>
        <taxon>Endopterygota</taxon>
        <taxon>Diptera</taxon>
        <taxon>Nematocera</taxon>
        <taxon>Culicoidea</taxon>
        <taxon>Culicidae</taxon>
        <taxon>Culicinae</taxon>
        <taxon>Aedini</taxon>
        <taxon>Aedes</taxon>
        <taxon>Stegomyia</taxon>
    </lineage>
</organism>
<feature type="domain" description="AMP-dependent synthetase/ligase" evidence="15">
    <location>
        <begin position="292"/>
        <end position="648"/>
    </location>
</feature>
<comment type="similarity">
    <text evidence="3">Belongs to the ATP-dependent AMP-binding enzyme family.</text>
</comment>
<evidence type="ECO:0000256" key="9">
    <source>
        <dbReference type="ARBA" id="ARBA00023033"/>
    </source>
</evidence>
<dbReference type="PANTHER" id="PTHR24096:SF423">
    <property type="entry name" value="GM05240P"/>
    <property type="match status" value="1"/>
</dbReference>
<protein>
    <recommendedName>
        <fullName evidence="5">Luciferin 4-monooxygenase</fullName>
        <ecNumber evidence="4">1.13.12.7</ecNumber>
    </recommendedName>
</protein>
<evidence type="ECO:0000256" key="1">
    <source>
        <dbReference type="ARBA" id="ARBA00001946"/>
    </source>
</evidence>
<keyword evidence="11" id="KW-0455">Luminescence</keyword>
<evidence type="ECO:0000256" key="3">
    <source>
        <dbReference type="ARBA" id="ARBA00006432"/>
    </source>
</evidence>
<keyword evidence="6" id="KW-0067">ATP-binding</keyword>
<evidence type="ECO:0000259" key="16">
    <source>
        <dbReference type="Pfam" id="PF13193"/>
    </source>
</evidence>
<feature type="domain" description="AMP-binding enzyme C-terminal" evidence="16">
    <location>
        <begin position="696"/>
        <end position="772"/>
    </location>
</feature>
<keyword evidence="8" id="KW-0560">Oxidoreductase</keyword>
<evidence type="ECO:0000256" key="5">
    <source>
        <dbReference type="ARBA" id="ARBA00019043"/>
    </source>
</evidence>
<dbReference type="Pfam" id="PF13193">
    <property type="entry name" value="AMP-binding_C"/>
    <property type="match status" value="1"/>
</dbReference>
<dbReference type="EMBL" id="CH477187">
    <property type="protein sequence ID" value="EJY57324.1"/>
    <property type="molecule type" value="Genomic_DNA"/>
</dbReference>
<evidence type="ECO:0000256" key="7">
    <source>
        <dbReference type="ARBA" id="ARBA00022842"/>
    </source>
</evidence>
<evidence type="ECO:0000256" key="6">
    <source>
        <dbReference type="ARBA" id="ARBA00022840"/>
    </source>
</evidence>
<feature type="compositionally biased region" description="Polar residues" evidence="14">
    <location>
        <begin position="21"/>
        <end position="40"/>
    </location>
</feature>
<name>J9HHI9_AEDAE</name>
<evidence type="ECO:0000256" key="8">
    <source>
        <dbReference type="ARBA" id="ARBA00023002"/>
    </source>
</evidence>
<dbReference type="FunFam" id="3.30.300.30:FF:000007">
    <property type="entry name" value="4-coumarate--CoA ligase 2"/>
    <property type="match status" value="1"/>
</dbReference>
<evidence type="ECO:0000259" key="15">
    <source>
        <dbReference type="Pfam" id="PF00501"/>
    </source>
</evidence>
<evidence type="ECO:0000256" key="13">
    <source>
        <dbReference type="ARBA" id="ARBA00048497"/>
    </source>
</evidence>
<evidence type="ECO:0000256" key="11">
    <source>
        <dbReference type="ARBA" id="ARBA00023223"/>
    </source>
</evidence>
<gene>
    <name evidence="17" type="ORF">AaeL_AAEL017443</name>
</gene>
<evidence type="ECO:0000313" key="18">
    <source>
        <dbReference type="Proteomes" id="UP000682892"/>
    </source>
</evidence>
<evidence type="ECO:0000256" key="4">
    <source>
        <dbReference type="ARBA" id="ARBA00012532"/>
    </source>
</evidence>
<evidence type="ECO:0000313" key="17">
    <source>
        <dbReference type="EMBL" id="EJY57324.1"/>
    </source>
</evidence>
<reference evidence="17" key="3">
    <citation type="submission" date="2012-09" db="EMBL/GenBank/DDBJ databases">
        <authorList>
            <consortium name="VectorBase"/>
        </authorList>
    </citation>
    <scope>NUCLEOTIDE SEQUENCE</scope>
    <source>
        <strain evidence="17">Liverpool</strain>
    </source>
</reference>
<dbReference type="Gene3D" id="3.40.50.980">
    <property type="match status" value="2"/>
</dbReference>
<evidence type="ECO:0000256" key="2">
    <source>
        <dbReference type="ARBA" id="ARBA00004275"/>
    </source>
</evidence>
<evidence type="ECO:0000256" key="14">
    <source>
        <dbReference type="SAM" id="MobiDB-lite"/>
    </source>
</evidence>
<keyword evidence="10" id="KW-0576">Peroxisome</keyword>
<accession>J9HHI9</accession>
<evidence type="ECO:0000256" key="12">
    <source>
        <dbReference type="ARBA" id="ARBA00023262"/>
    </source>
</evidence>
<dbReference type="Gene3D" id="3.30.300.30">
    <property type="match status" value="1"/>
</dbReference>